<protein>
    <recommendedName>
        <fullName evidence="5">Transferase</fullName>
    </recommendedName>
</protein>
<dbReference type="PANTHER" id="PTHR31642:SF310">
    <property type="entry name" value="FATTY ALCOHOL:CAFFEOYL-COA ACYLTRANSFERASE"/>
    <property type="match status" value="1"/>
</dbReference>
<evidence type="ECO:0008006" key="5">
    <source>
        <dbReference type="Google" id="ProtNLM"/>
    </source>
</evidence>
<dbReference type="RefSeq" id="XP_009531844.1">
    <property type="nucleotide sequence ID" value="XM_009533549.1"/>
</dbReference>
<feature type="region of interest" description="Disordered" evidence="2">
    <location>
        <begin position="84"/>
        <end position="106"/>
    </location>
</feature>
<reference evidence="3 4" key="1">
    <citation type="journal article" date="2006" name="Science">
        <title>Phytophthora genome sequences uncover evolutionary origins and mechanisms of pathogenesis.</title>
        <authorList>
            <person name="Tyler B.M."/>
            <person name="Tripathy S."/>
            <person name="Zhang X."/>
            <person name="Dehal P."/>
            <person name="Jiang R.H."/>
            <person name="Aerts A."/>
            <person name="Arredondo F.D."/>
            <person name="Baxter L."/>
            <person name="Bensasson D."/>
            <person name="Beynon J.L."/>
            <person name="Chapman J."/>
            <person name="Damasceno C.M."/>
            <person name="Dorrance A.E."/>
            <person name="Dou D."/>
            <person name="Dickerman A.W."/>
            <person name="Dubchak I.L."/>
            <person name="Garbelotto M."/>
            <person name="Gijzen M."/>
            <person name="Gordon S.G."/>
            <person name="Govers F."/>
            <person name="Grunwald N.J."/>
            <person name="Huang W."/>
            <person name="Ivors K.L."/>
            <person name="Jones R.W."/>
            <person name="Kamoun S."/>
            <person name="Krampis K."/>
            <person name="Lamour K.H."/>
            <person name="Lee M.K."/>
            <person name="McDonald W.H."/>
            <person name="Medina M."/>
            <person name="Meijer H.J."/>
            <person name="Nordberg E.K."/>
            <person name="Maclean D.J."/>
            <person name="Ospina-Giraldo M.D."/>
            <person name="Morris P.F."/>
            <person name="Phuntumart V."/>
            <person name="Putnam N.H."/>
            <person name="Rash S."/>
            <person name="Rose J.K."/>
            <person name="Sakihama Y."/>
            <person name="Salamov A.A."/>
            <person name="Savidor A."/>
            <person name="Scheuring C.F."/>
            <person name="Smith B.M."/>
            <person name="Sobral B.W."/>
            <person name="Terry A."/>
            <person name="Torto-Alalibo T.A."/>
            <person name="Win J."/>
            <person name="Xu Z."/>
            <person name="Zhang H."/>
            <person name="Grigoriev I.V."/>
            <person name="Rokhsar D.S."/>
            <person name="Boore J.L."/>
        </authorList>
    </citation>
    <scope>NUCLEOTIDE SEQUENCE [LARGE SCALE GENOMIC DNA]</scope>
    <source>
        <strain evidence="3 4">P6497</strain>
    </source>
</reference>
<feature type="compositionally biased region" description="Polar residues" evidence="2">
    <location>
        <begin position="92"/>
        <end position="106"/>
    </location>
</feature>
<dbReference type="Proteomes" id="UP000002640">
    <property type="component" value="Unassembled WGS sequence"/>
</dbReference>
<keyword evidence="4" id="KW-1185">Reference proteome</keyword>
<proteinExistence type="predicted"/>
<dbReference type="EMBL" id="JH159157">
    <property type="protein sequence ID" value="EGZ11511.1"/>
    <property type="molecule type" value="Genomic_DNA"/>
</dbReference>
<evidence type="ECO:0000256" key="1">
    <source>
        <dbReference type="ARBA" id="ARBA00022679"/>
    </source>
</evidence>
<dbReference type="Pfam" id="PF02458">
    <property type="entry name" value="Transferase"/>
    <property type="match status" value="1"/>
</dbReference>
<evidence type="ECO:0000256" key="2">
    <source>
        <dbReference type="SAM" id="MobiDB-lite"/>
    </source>
</evidence>
<dbReference type="OMA" id="WGKPESV"/>
<dbReference type="InterPro" id="IPR023213">
    <property type="entry name" value="CAT-like_dom_sf"/>
</dbReference>
<dbReference type="InterPro" id="IPR050317">
    <property type="entry name" value="Plant_Fungal_Acyltransferase"/>
</dbReference>
<dbReference type="AlphaFoldDB" id="G4ZVP6"/>
<dbReference type="Gene3D" id="3.30.559.10">
    <property type="entry name" value="Chloramphenicol acetyltransferase-like domain"/>
    <property type="match status" value="2"/>
</dbReference>
<sequence>MATPPTSSDVLLPLSPMDAVMHSFGFVILYIFPPPVEPPHDLDKLQSSFLSAVNEDYPIFIGELYLDPSTGVVNVKQTAESQRKGAKGIRFETNSSSPLTTEQAMQKRSWDLMPTTRGKTELMCVKGSLLADGGLAIGVDASHTLVDGEGMFTFMTVWGQHYSGVKKEDRLVVCHDRHLQQGTGTPSTMQHPEFRVVETASGGEAEAEVNGGEAPAPPSTDHHLFHFTPQMMKKIKEVATRGGLSVSEDAGVSYVSTTDSITALFTVLISRARGHGHGVKITTGVNARRRMEPPLPANYVGNVIFNALSTYKNGELQPDEDEADDVVSPAKLGKIARRVRASILERNGEYLRDAINFLTEQRNISAVQVGTNFFFGQDLMFTSWVHMGMYNAEFGGTRPWYACVPKLPCYDGFVMITEAQKGGDGVDVGVFLECTAMEKLQKMFQEVKYLHD</sequence>
<dbReference type="SMR" id="G4ZVP6"/>
<gene>
    <name evidence="3" type="ORF">PHYSODRAFT_317082</name>
</gene>
<dbReference type="PANTHER" id="PTHR31642">
    <property type="entry name" value="TRICHOTHECENE 3-O-ACETYLTRANSFERASE"/>
    <property type="match status" value="1"/>
</dbReference>
<dbReference type="GO" id="GO:0016747">
    <property type="term" value="F:acyltransferase activity, transferring groups other than amino-acyl groups"/>
    <property type="evidence" value="ECO:0007669"/>
    <property type="project" value="TreeGrafter"/>
</dbReference>
<evidence type="ECO:0000313" key="4">
    <source>
        <dbReference type="Proteomes" id="UP000002640"/>
    </source>
</evidence>
<name>G4ZVP6_PHYSP</name>
<dbReference type="InParanoid" id="G4ZVP6"/>
<dbReference type="GeneID" id="20644034"/>
<dbReference type="STRING" id="1094619.G4ZVP6"/>
<evidence type="ECO:0000313" key="3">
    <source>
        <dbReference type="EMBL" id="EGZ11511.1"/>
    </source>
</evidence>
<organism evidence="3 4">
    <name type="scientific">Phytophthora sojae (strain P6497)</name>
    <name type="common">Soybean stem and root rot agent</name>
    <name type="synonym">Phytophthora megasperma f. sp. glycines</name>
    <dbReference type="NCBI Taxonomy" id="1094619"/>
    <lineage>
        <taxon>Eukaryota</taxon>
        <taxon>Sar</taxon>
        <taxon>Stramenopiles</taxon>
        <taxon>Oomycota</taxon>
        <taxon>Peronosporomycetes</taxon>
        <taxon>Peronosporales</taxon>
        <taxon>Peronosporaceae</taxon>
        <taxon>Phytophthora</taxon>
    </lineage>
</organism>
<keyword evidence="1" id="KW-0808">Transferase</keyword>
<dbReference type="KEGG" id="psoj:PHYSODRAFT_317082"/>
<accession>G4ZVP6</accession>